<dbReference type="GeneID" id="100907099"/>
<sequence>MRSLAVFAFCLLAAHASAWSVGEGIRCVSGTMGDAVNRTFEDIRSRVSNMSEHRDDIADKLSKQIAEIRQRFSENLKEEMETQRSQASDCTEGNIATRMACRMKRGLGIVSGAGGVARNSLMEAVRALRDHAQDFGGKRAQGMGEIVSSLSREVPRVLQASWKCFTESSEDADQ</sequence>
<protein>
    <submittedName>
        <fullName evidence="3">Uncharacterized protein LOC100907099</fullName>
    </submittedName>
</protein>
<reference evidence="3" key="1">
    <citation type="submission" date="2025-08" db="UniProtKB">
        <authorList>
            <consortium name="RefSeq"/>
        </authorList>
    </citation>
    <scope>IDENTIFICATION</scope>
</reference>
<dbReference type="AlphaFoldDB" id="A0AAJ6VYU8"/>
<evidence type="ECO:0000256" key="1">
    <source>
        <dbReference type="SAM" id="SignalP"/>
    </source>
</evidence>
<keyword evidence="1" id="KW-0732">Signal</keyword>
<dbReference type="KEGG" id="goe:100907099"/>
<dbReference type="Proteomes" id="UP000694867">
    <property type="component" value="Unplaced"/>
</dbReference>
<feature type="chain" id="PRO_5042471292" evidence="1">
    <location>
        <begin position="19"/>
        <end position="174"/>
    </location>
</feature>
<dbReference type="RefSeq" id="XP_003745265.1">
    <property type="nucleotide sequence ID" value="XM_003745217.2"/>
</dbReference>
<accession>A0AAJ6VYU8</accession>
<keyword evidence="2" id="KW-1185">Reference proteome</keyword>
<organism evidence="2 3">
    <name type="scientific">Galendromus occidentalis</name>
    <name type="common">western predatory mite</name>
    <dbReference type="NCBI Taxonomy" id="34638"/>
    <lineage>
        <taxon>Eukaryota</taxon>
        <taxon>Metazoa</taxon>
        <taxon>Ecdysozoa</taxon>
        <taxon>Arthropoda</taxon>
        <taxon>Chelicerata</taxon>
        <taxon>Arachnida</taxon>
        <taxon>Acari</taxon>
        <taxon>Parasitiformes</taxon>
        <taxon>Mesostigmata</taxon>
        <taxon>Gamasina</taxon>
        <taxon>Phytoseioidea</taxon>
        <taxon>Phytoseiidae</taxon>
        <taxon>Typhlodrominae</taxon>
        <taxon>Galendromus</taxon>
    </lineage>
</organism>
<proteinExistence type="predicted"/>
<evidence type="ECO:0000313" key="3">
    <source>
        <dbReference type="RefSeq" id="XP_003745265.1"/>
    </source>
</evidence>
<name>A0AAJ6VYU8_9ACAR</name>
<evidence type="ECO:0000313" key="2">
    <source>
        <dbReference type="Proteomes" id="UP000694867"/>
    </source>
</evidence>
<feature type="signal peptide" evidence="1">
    <location>
        <begin position="1"/>
        <end position="18"/>
    </location>
</feature>
<gene>
    <name evidence="3" type="primary">LOC100907099</name>
</gene>